<dbReference type="OrthoDB" id="1260738at2"/>
<evidence type="ECO:0008006" key="3">
    <source>
        <dbReference type="Google" id="ProtNLM"/>
    </source>
</evidence>
<dbReference type="Proteomes" id="UP000317369">
    <property type="component" value="Chromosome"/>
</dbReference>
<keyword evidence="2" id="KW-1185">Reference proteome</keyword>
<proteinExistence type="predicted"/>
<dbReference type="Pfam" id="PF04134">
    <property type="entry name" value="DCC1-like"/>
    <property type="match status" value="1"/>
</dbReference>
<dbReference type="InterPro" id="IPR007263">
    <property type="entry name" value="DCC1-like"/>
</dbReference>
<evidence type="ECO:0000313" key="2">
    <source>
        <dbReference type="Proteomes" id="UP000317369"/>
    </source>
</evidence>
<organism evidence="1 2">
    <name type="scientific">Poriferisphaera corsica</name>
    <dbReference type="NCBI Taxonomy" id="2528020"/>
    <lineage>
        <taxon>Bacteria</taxon>
        <taxon>Pseudomonadati</taxon>
        <taxon>Planctomycetota</taxon>
        <taxon>Phycisphaerae</taxon>
        <taxon>Phycisphaerales</taxon>
        <taxon>Phycisphaeraceae</taxon>
        <taxon>Poriferisphaera</taxon>
    </lineage>
</organism>
<sequence>MALHPDITVLYDGKCPLCKREINFIKRKDKHNRITTVDIAAPNFTPAHYGRTFDQLNGRIHAFLPDGSCITGMEVFRRIYASLGLGFLVSWTRLPLARQASDRAYNWFAHNRLRLTGRLHIKPNNDNNDCDSGHCKT</sequence>
<reference evidence="1 2" key="1">
    <citation type="submission" date="2019-02" db="EMBL/GenBank/DDBJ databases">
        <title>Deep-cultivation of Planctomycetes and their phenomic and genomic characterization uncovers novel biology.</title>
        <authorList>
            <person name="Wiegand S."/>
            <person name="Jogler M."/>
            <person name="Boedeker C."/>
            <person name="Pinto D."/>
            <person name="Vollmers J."/>
            <person name="Rivas-Marin E."/>
            <person name="Kohn T."/>
            <person name="Peeters S.H."/>
            <person name="Heuer A."/>
            <person name="Rast P."/>
            <person name="Oberbeckmann S."/>
            <person name="Bunk B."/>
            <person name="Jeske O."/>
            <person name="Meyerdierks A."/>
            <person name="Storesund J.E."/>
            <person name="Kallscheuer N."/>
            <person name="Luecker S."/>
            <person name="Lage O.M."/>
            <person name="Pohl T."/>
            <person name="Merkel B.J."/>
            <person name="Hornburger P."/>
            <person name="Mueller R.-W."/>
            <person name="Bruemmer F."/>
            <person name="Labrenz M."/>
            <person name="Spormann A.M."/>
            <person name="Op den Camp H."/>
            <person name="Overmann J."/>
            <person name="Amann R."/>
            <person name="Jetten M.S.M."/>
            <person name="Mascher T."/>
            <person name="Medema M.H."/>
            <person name="Devos D.P."/>
            <person name="Kaster A.-K."/>
            <person name="Ovreas L."/>
            <person name="Rohde M."/>
            <person name="Galperin M.Y."/>
            <person name="Jogler C."/>
        </authorList>
    </citation>
    <scope>NUCLEOTIDE SEQUENCE [LARGE SCALE GENOMIC DNA]</scope>
    <source>
        <strain evidence="1 2">KS4</strain>
    </source>
</reference>
<dbReference type="KEGG" id="pcor:KS4_27330"/>
<evidence type="ECO:0000313" key="1">
    <source>
        <dbReference type="EMBL" id="QDU34662.1"/>
    </source>
</evidence>
<dbReference type="AlphaFoldDB" id="A0A517YWS4"/>
<accession>A0A517YWS4</accession>
<name>A0A517YWS4_9BACT</name>
<dbReference type="GO" id="GO:0015035">
    <property type="term" value="F:protein-disulfide reductase activity"/>
    <property type="evidence" value="ECO:0007669"/>
    <property type="project" value="InterPro"/>
</dbReference>
<dbReference type="InterPro" id="IPR044691">
    <property type="entry name" value="DCC1_Trx"/>
</dbReference>
<dbReference type="PANTHER" id="PTHR34290">
    <property type="entry name" value="SI:CH73-390P7.2"/>
    <property type="match status" value="1"/>
</dbReference>
<protein>
    <recommendedName>
        <fullName evidence="3">DUF393 domain-containing protein</fullName>
    </recommendedName>
</protein>
<dbReference type="RefSeq" id="WP_145078834.1">
    <property type="nucleotide sequence ID" value="NZ_CP036425.1"/>
</dbReference>
<gene>
    <name evidence="1" type="ORF">KS4_27330</name>
</gene>
<dbReference type="PANTHER" id="PTHR34290:SF2">
    <property type="entry name" value="OS04G0668800 PROTEIN"/>
    <property type="match status" value="1"/>
</dbReference>
<dbReference type="EMBL" id="CP036425">
    <property type="protein sequence ID" value="QDU34662.1"/>
    <property type="molecule type" value="Genomic_DNA"/>
</dbReference>